<gene>
    <name evidence="6" type="ORF">AU468_05570</name>
</gene>
<dbReference type="GO" id="GO:0006865">
    <property type="term" value="P:amino acid transport"/>
    <property type="evidence" value="ECO:0007669"/>
    <property type="project" value="UniProtKB-KW"/>
</dbReference>
<comment type="caution">
    <text evidence="6">The sequence shown here is derived from an EMBL/GenBank/DDBJ whole genome shotgun (WGS) entry which is preliminary data.</text>
</comment>
<dbReference type="InterPro" id="IPR000709">
    <property type="entry name" value="Leu_Ile_Val-bd"/>
</dbReference>
<dbReference type="OrthoDB" id="369860at2"/>
<organism evidence="6 7">
    <name type="scientific">Alkalispirochaeta sphaeroplastigenens</name>
    <dbReference type="NCBI Taxonomy" id="1187066"/>
    <lineage>
        <taxon>Bacteria</taxon>
        <taxon>Pseudomonadati</taxon>
        <taxon>Spirochaetota</taxon>
        <taxon>Spirochaetia</taxon>
        <taxon>Spirochaetales</taxon>
        <taxon>Spirochaetaceae</taxon>
        <taxon>Alkalispirochaeta</taxon>
    </lineage>
</organism>
<dbReference type="Gene3D" id="3.40.50.2300">
    <property type="match status" value="2"/>
</dbReference>
<keyword evidence="4" id="KW-0029">Amino-acid transport</keyword>
<name>A0A2S4JU33_9SPIO</name>
<evidence type="ECO:0000313" key="6">
    <source>
        <dbReference type="EMBL" id="POR03026.1"/>
    </source>
</evidence>
<comment type="similarity">
    <text evidence="1">Belongs to the leucine-binding protein family.</text>
</comment>
<proteinExistence type="inferred from homology"/>
<accession>A0A2S4JU33</accession>
<dbReference type="InterPro" id="IPR051010">
    <property type="entry name" value="BCAA_transport"/>
</dbReference>
<dbReference type="InterPro" id="IPR028082">
    <property type="entry name" value="Peripla_BP_I"/>
</dbReference>
<keyword evidence="2" id="KW-0813">Transport</keyword>
<sequence>MTFFFGYLRQVSRFLPRVRRSKEKRNSGSSPVLLVLLLFSLLLFSGCRETEPVSLGFLGSLTGSLSDLGRAGRNAVTLAVEEQNARGGVRGRPLKLLVRDTEQERDRAVARLHELADAGVVAVIGPMTTEIALALREPSAELGLVLISPTVSGDALTGLDDLFFRVMESNLEETRRLADYSYTTAGFRRAAVIYDEANRGYAHPFYQGLRERFETLGGEIVRVDSYRSGPGVRFSALVENLAESGADGVFLATGAHDAARIAQQVRLQIPGMPLLSSSWAMTEELIAHGGNAVEGMVFFNRYLHDNSGPEGEEFREAYRKRFSEEPSFAASFSYEAARVLISLLEDTWKREEIKPALLARREFPGILGPIVFDRYGDVLRQLYRMEVRNGAFRIVGPVEPLGDEGKR</sequence>
<reference evidence="7" key="1">
    <citation type="submission" date="2015-12" db="EMBL/GenBank/DDBJ databases">
        <authorList>
            <person name="Lodha T.D."/>
            <person name="Chintalapati S."/>
            <person name="Chintalapati V.R."/>
            <person name="Sravanthi T."/>
        </authorList>
    </citation>
    <scope>NUCLEOTIDE SEQUENCE [LARGE SCALE GENOMIC DNA]</scope>
    <source>
        <strain evidence="7">JC133</strain>
    </source>
</reference>
<dbReference type="RefSeq" id="WP_103679872.1">
    <property type="nucleotide sequence ID" value="NZ_LPWH01000055.1"/>
</dbReference>
<dbReference type="InterPro" id="IPR028081">
    <property type="entry name" value="Leu-bd"/>
</dbReference>
<evidence type="ECO:0000256" key="3">
    <source>
        <dbReference type="ARBA" id="ARBA00022729"/>
    </source>
</evidence>
<evidence type="ECO:0000313" key="7">
    <source>
        <dbReference type="Proteomes" id="UP000237350"/>
    </source>
</evidence>
<keyword evidence="7" id="KW-1185">Reference proteome</keyword>
<keyword evidence="3" id="KW-0732">Signal</keyword>
<dbReference type="EMBL" id="LPWH01000055">
    <property type="protein sequence ID" value="POR03026.1"/>
    <property type="molecule type" value="Genomic_DNA"/>
</dbReference>
<feature type="domain" description="Leucine-binding protein" evidence="5">
    <location>
        <begin position="52"/>
        <end position="390"/>
    </location>
</feature>
<dbReference type="PANTHER" id="PTHR30483">
    <property type="entry name" value="LEUCINE-SPECIFIC-BINDING PROTEIN"/>
    <property type="match status" value="1"/>
</dbReference>
<evidence type="ECO:0000256" key="1">
    <source>
        <dbReference type="ARBA" id="ARBA00010062"/>
    </source>
</evidence>
<dbReference type="Pfam" id="PF13458">
    <property type="entry name" value="Peripla_BP_6"/>
    <property type="match status" value="1"/>
</dbReference>
<protein>
    <recommendedName>
        <fullName evidence="5">Leucine-binding protein domain-containing protein</fullName>
    </recommendedName>
</protein>
<evidence type="ECO:0000259" key="5">
    <source>
        <dbReference type="Pfam" id="PF13458"/>
    </source>
</evidence>
<dbReference type="CDD" id="cd19983">
    <property type="entry name" value="PBP1_ABC_HAAT-like"/>
    <property type="match status" value="1"/>
</dbReference>
<evidence type="ECO:0000256" key="4">
    <source>
        <dbReference type="ARBA" id="ARBA00022970"/>
    </source>
</evidence>
<dbReference type="PRINTS" id="PR00337">
    <property type="entry name" value="LEUILEVALBP"/>
</dbReference>
<dbReference type="AlphaFoldDB" id="A0A2S4JU33"/>
<dbReference type="PANTHER" id="PTHR30483:SF6">
    <property type="entry name" value="PERIPLASMIC BINDING PROTEIN OF ABC TRANSPORTER FOR NATURAL AMINO ACIDS"/>
    <property type="match status" value="1"/>
</dbReference>
<evidence type="ECO:0000256" key="2">
    <source>
        <dbReference type="ARBA" id="ARBA00022448"/>
    </source>
</evidence>
<dbReference type="Proteomes" id="UP000237350">
    <property type="component" value="Unassembled WGS sequence"/>
</dbReference>
<dbReference type="SUPFAM" id="SSF53822">
    <property type="entry name" value="Periplasmic binding protein-like I"/>
    <property type="match status" value="1"/>
</dbReference>